<dbReference type="GO" id="GO:0050661">
    <property type="term" value="F:NADP binding"/>
    <property type="evidence" value="ECO:0007669"/>
    <property type="project" value="InterPro"/>
</dbReference>
<dbReference type="AlphaFoldDB" id="A0AAE2ZK57"/>
<gene>
    <name evidence="3" type="ORF">K1W69_09585</name>
</gene>
<feature type="domain" description="6-phosphogluconate dehydrogenase NADP-binding" evidence="1">
    <location>
        <begin position="10"/>
        <end position="136"/>
    </location>
</feature>
<feature type="domain" description="Phosphogluconate dehydrogenase NAD-binding putative C-terminal" evidence="2">
    <location>
        <begin position="204"/>
        <end position="268"/>
    </location>
</feature>
<dbReference type="Gene3D" id="3.40.50.720">
    <property type="entry name" value="NAD(P)-binding Rossmann-like Domain"/>
    <property type="match status" value="1"/>
</dbReference>
<keyword evidence="4" id="KW-1185">Reference proteome</keyword>
<protein>
    <submittedName>
        <fullName evidence="3">DUF1932 domain-containing protein</fullName>
    </submittedName>
</protein>
<dbReference type="Proteomes" id="UP001196509">
    <property type="component" value="Unassembled WGS sequence"/>
</dbReference>
<evidence type="ECO:0000259" key="2">
    <source>
        <dbReference type="Pfam" id="PF09130"/>
    </source>
</evidence>
<dbReference type="InterPro" id="IPR036291">
    <property type="entry name" value="NAD(P)-bd_dom_sf"/>
</dbReference>
<organism evidence="3 4">
    <name type="scientific">Flavimaribacter sediminis</name>
    <dbReference type="NCBI Taxonomy" id="2865987"/>
    <lineage>
        <taxon>Bacteria</taxon>
        <taxon>Pseudomonadati</taxon>
        <taxon>Pseudomonadota</taxon>
        <taxon>Alphaproteobacteria</taxon>
        <taxon>Hyphomicrobiales</taxon>
        <taxon>Rhizobiaceae</taxon>
        <taxon>Flavimaribacter</taxon>
    </lineage>
</organism>
<evidence type="ECO:0000259" key="1">
    <source>
        <dbReference type="Pfam" id="PF03446"/>
    </source>
</evidence>
<name>A0AAE2ZK57_9HYPH</name>
<accession>A0AAE2ZK57</accession>
<dbReference type="EMBL" id="JAICBX010000002">
    <property type="protein sequence ID" value="MBW8637439.1"/>
    <property type="molecule type" value="Genomic_DNA"/>
</dbReference>
<dbReference type="Pfam" id="PF03446">
    <property type="entry name" value="NAD_binding_2"/>
    <property type="match status" value="1"/>
</dbReference>
<comment type="caution">
    <text evidence="3">The sequence shown here is derived from an EMBL/GenBank/DDBJ whole genome shotgun (WGS) entry which is preliminary data.</text>
</comment>
<evidence type="ECO:0000313" key="3">
    <source>
        <dbReference type="EMBL" id="MBW8637439.1"/>
    </source>
</evidence>
<dbReference type="InterPro" id="IPR008927">
    <property type="entry name" value="6-PGluconate_DH-like_C_sf"/>
</dbReference>
<dbReference type="SUPFAM" id="SSF48179">
    <property type="entry name" value="6-phosphogluconate dehydrogenase C-terminal domain-like"/>
    <property type="match status" value="1"/>
</dbReference>
<reference evidence="3" key="1">
    <citation type="submission" date="2021-08" db="EMBL/GenBank/DDBJ databases">
        <title>Hoeflea bacterium WL0058 sp. nov., isolated from the sediment.</title>
        <authorList>
            <person name="Wang L."/>
            <person name="Zhang D."/>
        </authorList>
    </citation>
    <scope>NUCLEOTIDE SEQUENCE</scope>
    <source>
        <strain evidence="3">WL0058</strain>
    </source>
</reference>
<dbReference type="InterPro" id="IPR015814">
    <property type="entry name" value="Pgluconate_DH_NAD-bd_C"/>
</dbReference>
<dbReference type="InterPro" id="IPR013328">
    <property type="entry name" value="6PGD_dom2"/>
</dbReference>
<dbReference type="Pfam" id="PF09130">
    <property type="entry name" value="DUF1932"/>
    <property type="match status" value="1"/>
</dbReference>
<dbReference type="RefSeq" id="WP_220228142.1">
    <property type="nucleotide sequence ID" value="NZ_JAICBX010000002.1"/>
</dbReference>
<dbReference type="InterPro" id="IPR006115">
    <property type="entry name" value="6PGDH_NADP-bd"/>
</dbReference>
<proteinExistence type="predicted"/>
<dbReference type="Gene3D" id="1.10.1040.10">
    <property type="entry name" value="N-(1-d-carboxylethyl)-l-norvaline Dehydrogenase, domain 2"/>
    <property type="match status" value="1"/>
</dbReference>
<evidence type="ECO:0000313" key="4">
    <source>
        <dbReference type="Proteomes" id="UP001196509"/>
    </source>
</evidence>
<sequence length="303" mass="33049">MTEEQKRPAITLIGFGEAGAAFAEGWRGDGVDAEIRAFDIKTQSNDAKIARDKWKAYDRWQVKGFADLPAALAEARIIFSLVTADQSETAAADAAPHLGEGAYFFDCNSCSPGAKRQSAARMEARGVRYVDTAVMSPVHPKLHKAPVLVSGPHAADGLAILEKFDMAPKLVEGDVGRASSIKMIRSIMMKGLEALVLECVLSGRKAGVDDEVLSSLDVTYPGFDWKGKAAYMMERALTHGKRRASEMREVAKTVEELGFSPRMAEATVFWEQLAADLELDTSAMPIDDYRFLADTILERKPSS</sequence>
<dbReference type="SUPFAM" id="SSF51735">
    <property type="entry name" value="NAD(P)-binding Rossmann-fold domains"/>
    <property type="match status" value="1"/>
</dbReference>